<reference evidence="2" key="1">
    <citation type="submission" date="2020-11" db="EMBL/GenBank/DDBJ databases">
        <authorList>
            <person name="Tran Van P."/>
        </authorList>
    </citation>
    <scope>NUCLEOTIDE SEQUENCE</scope>
</reference>
<dbReference type="EMBL" id="OD565540">
    <property type="protein sequence ID" value="CAD7442041.1"/>
    <property type="molecule type" value="Genomic_DNA"/>
</dbReference>
<dbReference type="GO" id="GO:0070059">
    <property type="term" value="P:intrinsic apoptotic signaling pathway in response to endoplasmic reticulum stress"/>
    <property type="evidence" value="ECO:0007669"/>
    <property type="project" value="TreeGrafter"/>
</dbReference>
<proteinExistence type="predicted"/>
<dbReference type="InterPro" id="IPR029370">
    <property type="entry name" value="TMEM117"/>
</dbReference>
<keyword evidence="1" id="KW-0472">Membrane</keyword>
<keyword evidence="1" id="KW-1133">Transmembrane helix</keyword>
<dbReference type="PANTHER" id="PTHR31226">
    <property type="entry name" value="TRANSMEMBRANE PROTEIN 117"/>
    <property type="match status" value="1"/>
</dbReference>
<dbReference type="PANTHER" id="PTHR31226:SF1">
    <property type="entry name" value="TRANSMEMBRANE PROTEIN 117"/>
    <property type="match status" value="1"/>
</dbReference>
<evidence type="ECO:0000256" key="1">
    <source>
        <dbReference type="SAM" id="Phobius"/>
    </source>
</evidence>
<dbReference type="Pfam" id="PF15113">
    <property type="entry name" value="TMEM117"/>
    <property type="match status" value="1"/>
</dbReference>
<accession>A0A7R9EXQ4</accession>
<organism evidence="2">
    <name type="scientific">Timema bartmani</name>
    <dbReference type="NCBI Taxonomy" id="61472"/>
    <lineage>
        <taxon>Eukaryota</taxon>
        <taxon>Metazoa</taxon>
        <taxon>Ecdysozoa</taxon>
        <taxon>Arthropoda</taxon>
        <taxon>Hexapoda</taxon>
        <taxon>Insecta</taxon>
        <taxon>Pterygota</taxon>
        <taxon>Neoptera</taxon>
        <taxon>Polyneoptera</taxon>
        <taxon>Phasmatodea</taxon>
        <taxon>Timematodea</taxon>
        <taxon>Timematoidea</taxon>
        <taxon>Timematidae</taxon>
        <taxon>Timema</taxon>
    </lineage>
</organism>
<feature type="transmembrane region" description="Helical" evidence="1">
    <location>
        <begin position="316"/>
        <end position="338"/>
    </location>
</feature>
<dbReference type="AlphaFoldDB" id="A0A7R9EXQ4"/>
<protein>
    <submittedName>
        <fullName evidence="2">Uncharacterized protein</fullName>
    </submittedName>
</protein>
<feature type="transmembrane region" description="Helical" evidence="1">
    <location>
        <begin position="218"/>
        <end position="244"/>
    </location>
</feature>
<sequence>MDPVTGEKGLLFRSRTLERVLFASIPLHASLPGIIQYSLVSNRAITSYLSALSPPSTHMLYRVSNVSNRSDYSYIHTNGVMFLDRSANGGLPAGPDVAAGDVVWDDPGKATDPRLPLWETTQTQDVQRRSGRKEFGECVPATLVAVEQKDVLATLVAVEHKDVPATLVAVEQKDVLATLVAVEQKDVLATLVAVEQKDVLATLVAVEQKDVLATLGSWMTMFLTVIVSLYVFSHAYNLLLVLWYDNCHYKIDSKMAVTSASISCPVCHGSVMKAAACGTWLGDLITALMVTDMMLQDNLYPHWATRFRQLWRQSNVPRILIFWVGSVLATAVVVTLIVSDWISWDRLNRDFVATTAVPAAPISVMVSSVPELSRAFLASFILVMDLLIVMQDWDFPHFTTTLHVNLPGFSVATLQWKYAEVDITGVRFPVAKENKSEAPRFDYRLINEET</sequence>
<keyword evidence="1" id="KW-0812">Transmembrane</keyword>
<evidence type="ECO:0000313" key="2">
    <source>
        <dbReference type="EMBL" id="CAD7442041.1"/>
    </source>
</evidence>
<gene>
    <name evidence="2" type="ORF">TBIB3V08_LOCUS4484</name>
</gene>
<name>A0A7R9EXQ4_9NEOP</name>